<sequence length="61" mass="7070">MNLKKKIEKLWIVNKTIELLDRAFAYNQHLGCLLTALVFLIALPIVLVLLPILWMVVLLKK</sequence>
<dbReference type="RefSeq" id="WP_323982933.1">
    <property type="nucleotide sequence ID" value="NZ_JAYKBW010000004.1"/>
</dbReference>
<reference evidence="2 3" key="1">
    <citation type="submission" date="2023-12" db="EMBL/GenBank/DDBJ databases">
        <title>Genomic sequences of Capnocytophaga and Parvimonas strains.</title>
        <authorList>
            <person name="Watt R.M."/>
            <person name="Wang M."/>
            <person name="Yang T."/>
            <person name="Tong W.M."/>
        </authorList>
    </citation>
    <scope>NUCLEOTIDE SEQUENCE [LARGE SCALE GENOMIC DNA]</scope>
    <source>
        <strain evidence="2 3">CCUG 13096</strain>
    </source>
</reference>
<keyword evidence="1" id="KW-0472">Membrane</keyword>
<evidence type="ECO:0000313" key="3">
    <source>
        <dbReference type="Proteomes" id="UP001311730"/>
    </source>
</evidence>
<proteinExistence type="predicted"/>
<comment type="caution">
    <text evidence="2">The sequence shown here is derived from an EMBL/GenBank/DDBJ whole genome shotgun (WGS) entry which is preliminary data.</text>
</comment>
<keyword evidence="1" id="KW-0812">Transmembrane</keyword>
<keyword evidence="1" id="KW-1133">Transmembrane helix</keyword>
<dbReference type="Proteomes" id="UP001311730">
    <property type="component" value="Unassembled WGS sequence"/>
</dbReference>
<accession>A0ABU5Z8U7</accession>
<organism evidence="2 3">
    <name type="scientific">Capnocytophaga gingivalis</name>
    <dbReference type="NCBI Taxonomy" id="1017"/>
    <lineage>
        <taxon>Bacteria</taxon>
        <taxon>Pseudomonadati</taxon>
        <taxon>Bacteroidota</taxon>
        <taxon>Flavobacteriia</taxon>
        <taxon>Flavobacteriales</taxon>
        <taxon>Flavobacteriaceae</taxon>
        <taxon>Capnocytophaga</taxon>
    </lineage>
</organism>
<name>A0ABU5Z8U7_9FLAO</name>
<evidence type="ECO:0000256" key="1">
    <source>
        <dbReference type="SAM" id="Phobius"/>
    </source>
</evidence>
<gene>
    <name evidence="2" type="ORF">VJJ08_04465</name>
</gene>
<dbReference type="EMBL" id="JAYKBW010000004">
    <property type="protein sequence ID" value="MEB3074557.1"/>
    <property type="molecule type" value="Genomic_DNA"/>
</dbReference>
<evidence type="ECO:0000313" key="2">
    <source>
        <dbReference type="EMBL" id="MEB3074557.1"/>
    </source>
</evidence>
<keyword evidence="3" id="KW-1185">Reference proteome</keyword>
<feature type="transmembrane region" description="Helical" evidence="1">
    <location>
        <begin position="33"/>
        <end position="59"/>
    </location>
</feature>
<protein>
    <submittedName>
        <fullName evidence="2">Uncharacterized protein</fullName>
    </submittedName>
</protein>